<proteinExistence type="predicted"/>
<keyword evidence="3" id="KW-0472">Membrane</keyword>
<feature type="transmembrane region" description="Helical" evidence="3">
    <location>
        <begin position="106"/>
        <end position="123"/>
    </location>
</feature>
<evidence type="ECO:0000313" key="6">
    <source>
        <dbReference type="Proteomes" id="UP000248961"/>
    </source>
</evidence>
<dbReference type="OrthoDB" id="4510215at2759"/>
<keyword evidence="3" id="KW-0812">Transmembrane</keyword>
<feature type="domain" description="Pyrin" evidence="4">
    <location>
        <begin position="279"/>
        <end position="397"/>
    </location>
</feature>
<evidence type="ECO:0000256" key="1">
    <source>
        <dbReference type="SAM" id="Coils"/>
    </source>
</evidence>
<dbReference type="AlphaFoldDB" id="A0A395I7W1"/>
<dbReference type="Proteomes" id="UP000248961">
    <property type="component" value="Unassembled WGS sequence"/>
</dbReference>
<keyword evidence="1" id="KW-0175">Coiled coil</keyword>
<sequence>MSTFGEQVFFYGKGIDPFLSSGLNMFTIFDLTIESTFVFAIVILSAYLIDNMAELAPWIVFMTKKSIFSPARTLLRGTRWALTQLSTRESRQNLYHWCYASARKRVLNFRSIHLLSLAALWFIPSENPIVTIVMFWVMILGAKEIHISVLVPSYYYLTGVTAGLSPTGLEQYEDCLAYIARSGLPVRWGSRQHQASYRCTGVGAGLELIETLKDNDRRLPPLEHEIPHVHIVAVIAGLILTIYVAVWFMFTLPGMVAASGVGKLQTGVKEQRESHLRDMLKASEAANEQLRALLDIKDEEFRTMKLRLEEDARRQEESARRQATFIDRRVDSAVRQGQNDQLASMDALRKKIVEVENKLTTKEAQAHATDDLGLVRERLMQDRIKRLETQLARTEEQTATTETGKELQTVKKKLRARNNEIQTLTAKLVAAENCLVAAEENSRRGDLEHESLKGELQLRTDKLSAIEERLAAAELHQKGEAEREHIIITQDQKIQTLRDELSARTNELQTSTQKLSTVEARLNTAEDTAQQAKTEMQKISNQAQAQELQKLRDALRTRTHELETCTEKLNTAEASFSAASETTQQAVANVQKSHQQELSSLKEALRERATEIQAYTDSLADVQARLATAEELNRQASIEQRDTRNQDQEKELQSAKAALQARNSEVQAYADRLAEVEARLATANDHNLQSETEHRNLLAQNRELHAQSQKLHSQNQDLQAQHQQIAAEYEALRISHEAALHQPNLPLETMRLERDAAIEKCNALDEELMKALLVADLLKADEQLDLKECQQALEEERRSAANSLQSMQELKVACDMTIAQERSEAEQARTKAFLIEDKMRDIQDQLKEVKEENRTLQVKVSMAMGDAQGSHERAEKAKRINKILEARLSQWEDKARDEQSFVKRQTADVGSVTTALQQCQVKVSEQQTRIQELTEKLEKAKTERPIGEVEQKLRDDFSMMKSMLDREKRAHMEDQIRLCKEKNDLEEEVRKLRISISNARTERHAPMRKAAAPSPGRFSPCEMDECAD</sequence>
<accession>A0A395I7W1</accession>
<dbReference type="STRING" id="1450537.A0A395I7W1"/>
<feature type="transmembrane region" description="Helical" evidence="3">
    <location>
        <begin position="129"/>
        <end position="157"/>
    </location>
</feature>
<evidence type="ECO:0000259" key="4">
    <source>
        <dbReference type="PROSITE" id="PS50824"/>
    </source>
</evidence>
<protein>
    <recommendedName>
        <fullName evidence="4">Pyrin domain-containing protein</fullName>
    </recommendedName>
</protein>
<keyword evidence="6" id="KW-1185">Reference proteome</keyword>
<evidence type="ECO:0000256" key="2">
    <source>
        <dbReference type="SAM" id="MobiDB-lite"/>
    </source>
</evidence>
<dbReference type="VEuPathDB" id="FungiDB:BO97DRAFT_455788"/>
<dbReference type="GeneID" id="37203435"/>
<feature type="coiled-coil region" evidence="1">
    <location>
        <begin position="508"/>
        <end position="549"/>
    </location>
</feature>
<feature type="compositionally biased region" description="Basic and acidic residues" evidence="2">
    <location>
        <begin position="639"/>
        <end position="653"/>
    </location>
</feature>
<dbReference type="InterPro" id="IPR004020">
    <property type="entry name" value="DAPIN"/>
</dbReference>
<dbReference type="PROSITE" id="PS50824">
    <property type="entry name" value="DAPIN"/>
    <property type="match status" value="1"/>
</dbReference>
<organism evidence="5 6">
    <name type="scientific">Aspergillus homomorphus (strain CBS 101889)</name>
    <dbReference type="NCBI Taxonomy" id="1450537"/>
    <lineage>
        <taxon>Eukaryota</taxon>
        <taxon>Fungi</taxon>
        <taxon>Dikarya</taxon>
        <taxon>Ascomycota</taxon>
        <taxon>Pezizomycotina</taxon>
        <taxon>Eurotiomycetes</taxon>
        <taxon>Eurotiomycetidae</taxon>
        <taxon>Eurotiales</taxon>
        <taxon>Aspergillaceae</taxon>
        <taxon>Aspergillus</taxon>
        <taxon>Aspergillus subgen. Circumdati</taxon>
    </lineage>
</organism>
<reference evidence="5 6" key="1">
    <citation type="submission" date="2018-02" db="EMBL/GenBank/DDBJ databases">
        <title>The genomes of Aspergillus section Nigri reveals drivers in fungal speciation.</title>
        <authorList>
            <consortium name="DOE Joint Genome Institute"/>
            <person name="Vesth T.C."/>
            <person name="Nybo J."/>
            <person name="Theobald S."/>
            <person name="Brandl J."/>
            <person name="Frisvad J.C."/>
            <person name="Nielsen K.F."/>
            <person name="Lyhne E.K."/>
            <person name="Kogle M.E."/>
            <person name="Kuo A."/>
            <person name="Riley R."/>
            <person name="Clum A."/>
            <person name="Nolan M."/>
            <person name="Lipzen A."/>
            <person name="Salamov A."/>
            <person name="Henrissat B."/>
            <person name="Wiebenga A."/>
            <person name="De vries R.P."/>
            <person name="Grigoriev I.V."/>
            <person name="Mortensen U.H."/>
            <person name="Andersen M.R."/>
            <person name="Baker S.E."/>
        </authorList>
    </citation>
    <scope>NUCLEOTIDE SEQUENCE [LARGE SCALE GENOMIC DNA]</scope>
    <source>
        <strain evidence="5 6">CBS 101889</strain>
    </source>
</reference>
<gene>
    <name evidence="5" type="ORF">BO97DRAFT_455788</name>
</gene>
<feature type="region of interest" description="Disordered" evidence="2">
    <location>
        <begin position="633"/>
        <end position="659"/>
    </location>
</feature>
<evidence type="ECO:0000256" key="3">
    <source>
        <dbReference type="SAM" id="Phobius"/>
    </source>
</evidence>
<feature type="transmembrane region" description="Helical" evidence="3">
    <location>
        <begin position="26"/>
        <end position="49"/>
    </location>
</feature>
<feature type="transmembrane region" description="Helical" evidence="3">
    <location>
        <begin position="228"/>
        <end position="250"/>
    </location>
</feature>
<keyword evidence="3" id="KW-1133">Transmembrane helix</keyword>
<dbReference type="RefSeq" id="XP_025555464.1">
    <property type="nucleotide sequence ID" value="XM_025699146.1"/>
</dbReference>
<dbReference type="Gene3D" id="1.20.120.330">
    <property type="entry name" value="Nucleotidyltransferases domain 2"/>
    <property type="match status" value="1"/>
</dbReference>
<feature type="region of interest" description="Disordered" evidence="2">
    <location>
        <begin position="995"/>
        <end position="1028"/>
    </location>
</feature>
<evidence type="ECO:0000313" key="5">
    <source>
        <dbReference type="EMBL" id="RAL16310.1"/>
    </source>
</evidence>
<feature type="coiled-coil region" evidence="1">
    <location>
        <begin position="345"/>
        <end position="441"/>
    </location>
</feature>
<dbReference type="EMBL" id="KZ824269">
    <property type="protein sequence ID" value="RAL16310.1"/>
    <property type="molecule type" value="Genomic_DNA"/>
</dbReference>
<name>A0A395I7W1_ASPHC</name>